<evidence type="ECO:0000313" key="4">
    <source>
        <dbReference type="Proteomes" id="UP000434957"/>
    </source>
</evidence>
<organism evidence="1 3">
    <name type="scientific">Phytophthora rubi</name>
    <dbReference type="NCBI Taxonomy" id="129364"/>
    <lineage>
        <taxon>Eukaryota</taxon>
        <taxon>Sar</taxon>
        <taxon>Stramenopiles</taxon>
        <taxon>Oomycota</taxon>
        <taxon>Peronosporomycetes</taxon>
        <taxon>Peronosporales</taxon>
        <taxon>Peronosporaceae</taxon>
        <taxon>Phytophthora</taxon>
    </lineage>
</organism>
<evidence type="ECO:0000313" key="3">
    <source>
        <dbReference type="Proteomes" id="UP000429607"/>
    </source>
</evidence>
<dbReference type="Proteomes" id="UP000429607">
    <property type="component" value="Unassembled WGS sequence"/>
</dbReference>
<dbReference type="EMBL" id="QXFV01000331">
    <property type="protein sequence ID" value="KAE9040883.1"/>
    <property type="molecule type" value="Genomic_DNA"/>
</dbReference>
<dbReference type="EMBL" id="QXFT01000177">
    <property type="protein sequence ID" value="KAE9351984.1"/>
    <property type="molecule type" value="Genomic_DNA"/>
</dbReference>
<comment type="caution">
    <text evidence="1">The sequence shown here is derived from an EMBL/GenBank/DDBJ whole genome shotgun (WGS) entry which is preliminary data.</text>
</comment>
<evidence type="ECO:0000313" key="2">
    <source>
        <dbReference type="EMBL" id="KAE9351984.1"/>
    </source>
</evidence>
<name>A0A6A3N680_9STRA</name>
<dbReference type="Proteomes" id="UP000434957">
    <property type="component" value="Unassembled WGS sequence"/>
</dbReference>
<protein>
    <submittedName>
        <fullName evidence="1">Uncharacterized protein</fullName>
    </submittedName>
</protein>
<keyword evidence="4" id="KW-1185">Reference proteome</keyword>
<dbReference type="AlphaFoldDB" id="A0A6A3N680"/>
<evidence type="ECO:0000313" key="1">
    <source>
        <dbReference type="EMBL" id="KAE9040883.1"/>
    </source>
</evidence>
<proteinExistence type="predicted"/>
<reference evidence="1 3" key="1">
    <citation type="submission" date="2018-09" db="EMBL/GenBank/DDBJ databases">
        <title>Genomic investigation of the strawberry pathogen Phytophthora fragariae indicates pathogenicity is determined by transcriptional variation in three key races.</title>
        <authorList>
            <person name="Adams T.M."/>
            <person name="Armitage A.D."/>
            <person name="Sobczyk M.K."/>
            <person name="Bates H.J."/>
            <person name="Dunwell J.M."/>
            <person name="Nellist C.F."/>
            <person name="Harrison R.J."/>
        </authorList>
    </citation>
    <scope>NUCLEOTIDE SEQUENCE [LARGE SCALE GENOMIC DNA]</scope>
    <source>
        <strain evidence="1 3">SCRP249</strain>
        <strain evidence="2 4">SCRP333</strain>
    </source>
</reference>
<gene>
    <name evidence="1" type="ORF">PR001_g6878</name>
    <name evidence="2" type="ORF">PR003_g4615</name>
</gene>
<accession>A0A6A3N680</accession>
<sequence length="122" mass="13631">MMLITTSMGNRTEVRLLNVQYAENLERNIISYGLLEKKGFKIENRDPHRVIDAMAGEPAVFNVQMCNNVLVARAEKYDRGKSAGCMLMSGLAANQAKIWPDVEADTLMHFHLGWGISTTTLS</sequence>